<dbReference type="Proteomes" id="UP001153269">
    <property type="component" value="Unassembled WGS sequence"/>
</dbReference>
<feature type="non-terminal residue" evidence="2">
    <location>
        <position position="104"/>
    </location>
</feature>
<accession>A0A9N7VTL3</accession>
<proteinExistence type="predicted"/>
<feature type="region of interest" description="Disordered" evidence="1">
    <location>
        <begin position="58"/>
        <end position="86"/>
    </location>
</feature>
<dbReference type="AlphaFoldDB" id="A0A9N7VTL3"/>
<reference evidence="2" key="1">
    <citation type="submission" date="2020-03" db="EMBL/GenBank/DDBJ databases">
        <authorList>
            <person name="Weist P."/>
        </authorList>
    </citation>
    <scope>NUCLEOTIDE SEQUENCE</scope>
</reference>
<keyword evidence="3" id="KW-1185">Reference proteome</keyword>
<feature type="compositionally biased region" description="Polar residues" evidence="1">
    <location>
        <begin position="59"/>
        <end position="70"/>
    </location>
</feature>
<sequence>MRMSRESSCLLKVRTKSPIGLQSHGFRVLQLLSSRSSIGSSPRGLLLVLAPVRPYECSSPGSTRDYSGSDSPPRLPMELPTSLSPQRAYDRALDRVLSEQQEQT</sequence>
<evidence type="ECO:0000256" key="1">
    <source>
        <dbReference type="SAM" id="MobiDB-lite"/>
    </source>
</evidence>
<evidence type="ECO:0000313" key="2">
    <source>
        <dbReference type="EMBL" id="CAB1458076.1"/>
    </source>
</evidence>
<name>A0A9N7VTL3_PLEPL</name>
<comment type="caution">
    <text evidence="2">The sequence shown here is derived from an EMBL/GenBank/DDBJ whole genome shotgun (WGS) entry which is preliminary data.</text>
</comment>
<organism evidence="2 3">
    <name type="scientific">Pleuronectes platessa</name>
    <name type="common">European plaice</name>
    <dbReference type="NCBI Taxonomy" id="8262"/>
    <lineage>
        <taxon>Eukaryota</taxon>
        <taxon>Metazoa</taxon>
        <taxon>Chordata</taxon>
        <taxon>Craniata</taxon>
        <taxon>Vertebrata</taxon>
        <taxon>Euteleostomi</taxon>
        <taxon>Actinopterygii</taxon>
        <taxon>Neopterygii</taxon>
        <taxon>Teleostei</taxon>
        <taxon>Neoteleostei</taxon>
        <taxon>Acanthomorphata</taxon>
        <taxon>Carangaria</taxon>
        <taxon>Pleuronectiformes</taxon>
        <taxon>Pleuronectoidei</taxon>
        <taxon>Pleuronectidae</taxon>
        <taxon>Pleuronectes</taxon>
    </lineage>
</organism>
<dbReference type="EMBL" id="CADEAL010004370">
    <property type="protein sequence ID" value="CAB1458076.1"/>
    <property type="molecule type" value="Genomic_DNA"/>
</dbReference>
<evidence type="ECO:0000313" key="3">
    <source>
        <dbReference type="Proteomes" id="UP001153269"/>
    </source>
</evidence>
<gene>
    <name evidence="2" type="ORF">PLEPLA_LOCUS45904</name>
</gene>
<protein>
    <submittedName>
        <fullName evidence="2">Uncharacterized protein</fullName>
    </submittedName>
</protein>